<keyword evidence="5" id="KW-1015">Disulfide bond</keyword>
<evidence type="ECO:0000256" key="1">
    <source>
        <dbReference type="ARBA" id="ARBA00004613"/>
    </source>
</evidence>
<evidence type="ECO:0000313" key="8">
    <source>
        <dbReference type="Ensembl" id="ENSCHIP00000004408.1"/>
    </source>
</evidence>
<evidence type="ECO:0000256" key="5">
    <source>
        <dbReference type="ARBA" id="ARBA00023157"/>
    </source>
</evidence>
<feature type="domain" description="Beta-defensin" evidence="7">
    <location>
        <begin position="130"/>
        <end position="159"/>
    </location>
</feature>
<evidence type="ECO:0000256" key="4">
    <source>
        <dbReference type="ARBA" id="ARBA00022729"/>
    </source>
</evidence>
<dbReference type="STRING" id="9925.ENSCHIP00000004408"/>
<accession>A0A452DX14</accession>
<comment type="subcellular location">
    <subcellularLocation>
        <location evidence="1 6">Secreted</location>
    </subcellularLocation>
</comment>
<protein>
    <recommendedName>
        <fullName evidence="6">Beta-defensin</fullName>
    </recommendedName>
</protein>
<dbReference type="Proteomes" id="UP000291000">
    <property type="component" value="Chromosome 23"/>
</dbReference>
<gene>
    <name evidence="8" type="primary">DEFB112</name>
</gene>
<dbReference type="Ensembl" id="ENSCHIT00000011840.1">
    <property type="protein sequence ID" value="ENSCHIP00000004408.1"/>
    <property type="gene ID" value="ENSCHIG00000008615.1"/>
</dbReference>
<evidence type="ECO:0000256" key="2">
    <source>
        <dbReference type="ARBA" id="ARBA00007371"/>
    </source>
</evidence>
<dbReference type="GO" id="GO:0042742">
    <property type="term" value="P:defense response to bacterium"/>
    <property type="evidence" value="ECO:0007669"/>
    <property type="project" value="UniProtKB-UniRule"/>
</dbReference>
<dbReference type="GO" id="GO:0005576">
    <property type="term" value="C:extracellular region"/>
    <property type="evidence" value="ECO:0007669"/>
    <property type="project" value="UniProtKB-SubCell"/>
</dbReference>
<comment type="function">
    <text evidence="6">Has antibacterial activity.</text>
</comment>
<dbReference type="GO" id="GO:0045087">
    <property type="term" value="P:innate immune response"/>
    <property type="evidence" value="ECO:0007669"/>
    <property type="project" value="InterPro"/>
</dbReference>
<dbReference type="InterPro" id="IPR025933">
    <property type="entry name" value="Beta_defensin_dom"/>
</dbReference>
<keyword evidence="6" id="KW-0929">Antimicrobial</keyword>
<dbReference type="Pfam" id="PF13841">
    <property type="entry name" value="Defensin_beta_2"/>
    <property type="match status" value="1"/>
</dbReference>
<sequence>ELGTGQQSVSPLQPRVETANHYYFCNNNGSSKLSVYPLNIQLLLLRLGEAAFQETSGKETGNLIRERVGSRSVGISVPPSKVPCLLKLEKLYSETRNSSTIFENAQYGTEEKQKAESKKHYALFNLTRACIMFGGHCKNKCGENEFRMVYCDVSTSLCCIRQCKPKKYK</sequence>
<proteinExistence type="inferred from homology"/>
<evidence type="ECO:0000313" key="9">
    <source>
        <dbReference type="Proteomes" id="UP000291000"/>
    </source>
</evidence>
<dbReference type="EMBL" id="LWLT01000028">
    <property type="status" value="NOT_ANNOTATED_CDS"/>
    <property type="molecule type" value="Genomic_DNA"/>
</dbReference>
<keyword evidence="3 6" id="KW-0964">Secreted</keyword>
<keyword evidence="6" id="KW-0044">Antibiotic</keyword>
<organism evidence="8 9">
    <name type="scientific">Capra hircus</name>
    <name type="common">Goat</name>
    <dbReference type="NCBI Taxonomy" id="9925"/>
    <lineage>
        <taxon>Eukaryota</taxon>
        <taxon>Metazoa</taxon>
        <taxon>Chordata</taxon>
        <taxon>Craniata</taxon>
        <taxon>Vertebrata</taxon>
        <taxon>Euteleostomi</taxon>
        <taxon>Mammalia</taxon>
        <taxon>Eutheria</taxon>
        <taxon>Laurasiatheria</taxon>
        <taxon>Artiodactyla</taxon>
        <taxon>Ruminantia</taxon>
        <taxon>Pecora</taxon>
        <taxon>Bovidae</taxon>
        <taxon>Caprinae</taxon>
        <taxon>Capra</taxon>
    </lineage>
</organism>
<keyword evidence="6" id="KW-0211">Defensin</keyword>
<evidence type="ECO:0000256" key="3">
    <source>
        <dbReference type="ARBA" id="ARBA00022525"/>
    </source>
</evidence>
<keyword evidence="4" id="KW-0732">Signal</keyword>
<dbReference type="GeneTree" id="ENSGT00410000029004"/>
<dbReference type="AlphaFoldDB" id="A0A452DX14"/>
<keyword evidence="9" id="KW-1185">Reference proteome</keyword>
<reference evidence="8" key="3">
    <citation type="submission" date="2025-09" db="UniProtKB">
        <authorList>
            <consortium name="Ensembl"/>
        </authorList>
    </citation>
    <scope>IDENTIFICATION</scope>
</reference>
<name>A0A452DX14_CAPHI</name>
<evidence type="ECO:0000256" key="6">
    <source>
        <dbReference type="RuleBase" id="RU231113"/>
    </source>
</evidence>
<reference evidence="8 9" key="1">
    <citation type="submission" date="2016-04" db="EMBL/GenBank/DDBJ databases">
        <title>Polished mammalian reference genomes with single-molecule sequencing and chromosome conformation capture applied to the Capra hircus genome.</title>
        <authorList>
            <person name="Bickhart D.M."/>
            <person name="Koren S."/>
            <person name="Rosen B."/>
            <person name="Hastie A."/>
            <person name="Liachko I."/>
            <person name="Sullivan S.T."/>
            <person name="Burton J."/>
            <person name="Sayre B.L."/>
            <person name="Huson H.J."/>
            <person name="Lee J."/>
            <person name="Lam E."/>
            <person name="Kelley C.M."/>
            <person name="Hutchison J.L."/>
            <person name="Zhou Y."/>
            <person name="Sun J."/>
            <person name="Crisa A."/>
            <person name="Schwartz J.C."/>
            <person name="Hammond J.A."/>
            <person name="Schroeder S.G."/>
            <person name="Liu G.E."/>
            <person name="Dunham M."/>
            <person name="Shendure J."/>
            <person name="Sonstegard T.S."/>
            <person name="Phillippy A.M."/>
            <person name="Van Tassell C.P."/>
            <person name="Smith T.P."/>
        </authorList>
    </citation>
    <scope>NUCLEOTIDE SEQUENCE [LARGE SCALE GENOMIC DNA]</scope>
</reference>
<reference evidence="8" key="2">
    <citation type="submission" date="2025-08" db="UniProtKB">
        <authorList>
            <consortium name="Ensembl"/>
        </authorList>
    </citation>
    <scope>IDENTIFICATION</scope>
</reference>
<comment type="similarity">
    <text evidence="2 6">Belongs to the beta-defensin family.</text>
</comment>
<evidence type="ECO:0000259" key="7">
    <source>
        <dbReference type="Pfam" id="PF13841"/>
    </source>
</evidence>
<dbReference type="Bgee" id="ENSCHIG00000008615">
    <property type="expression patterns" value="Expressed in adrenal gland and 5 other cell types or tissues"/>
</dbReference>